<keyword evidence="1" id="KW-0238">DNA-binding</keyword>
<proteinExistence type="predicted"/>
<dbReference type="Gene3D" id="1.10.10.10">
    <property type="entry name" value="Winged helix-like DNA-binding domain superfamily/Winged helix DNA-binding domain"/>
    <property type="match status" value="1"/>
</dbReference>
<evidence type="ECO:0000259" key="2">
    <source>
        <dbReference type="PROSITE" id="PS50987"/>
    </source>
</evidence>
<gene>
    <name evidence="3" type="ORF">SAMN05421781_1408</name>
</gene>
<evidence type="ECO:0000313" key="3">
    <source>
        <dbReference type="EMBL" id="SDW43334.1"/>
    </source>
</evidence>
<organism evidence="3 4">
    <name type="scientific">Marinococcus luteus</name>
    <dbReference type="NCBI Taxonomy" id="1122204"/>
    <lineage>
        <taxon>Bacteria</taxon>
        <taxon>Bacillati</taxon>
        <taxon>Bacillota</taxon>
        <taxon>Bacilli</taxon>
        <taxon>Bacillales</taxon>
        <taxon>Bacillaceae</taxon>
        <taxon>Marinococcus</taxon>
    </lineage>
</organism>
<dbReference type="GO" id="GO:0003677">
    <property type="term" value="F:DNA binding"/>
    <property type="evidence" value="ECO:0007669"/>
    <property type="project" value="UniProtKB-KW"/>
</dbReference>
<evidence type="ECO:0000256" key="1">
    <source>
        <dbReference type="ARBA" id="ARBA00023125"/>
    </source>
</evidence>
<dbReference type="CDD" id="cd00090">
    <property type="entry name" value="HTH_ARSR"/>
    <property type="match status" value="1"/>
</dbReference>
<protein>
    <recommendedName>
        <fullName evidence="2">HTH arsR-type domain-containing protein</fullName>
    </recommendedName>
</protein>
<dbReference type="Proteomes" id="UP000199488">
    <property type="component" value="Unassembled WGS sequence"/>
</dbReference>
<keyword evidence="4" id="KW-1185">Reference proteome</keyword>
<name>A0A1H2TJ98_9BACI</name>
<dbReference type="InterPro" id="IPR036388">
    <property type="entry name" value="WH-like_DNA-bd_sf"/>
</dbReference>
<dbReference type="PROSITE" id="PS50987">
    <property type="entry name" value="HTH_ARSR_2"/>
    <property type="match status" value="1"/>
</dbReference>
<dbReference type="RefSeq" id="WP_091612937.1">
    <property type="nucleotide sequence ID" value="NZ_FNNC01000002.1"/>
</dbReference>
<dbReference type="AlphaFoldDB" id="A0A1H2TJ98"/>
<dbReference type="SUPFAM" id="SSF46785">
    <property type="entry name" value="Winged helix' DNA-binding domain"/>
    <property type="match status" value="1"/>
</dbReference>
<reference evidence="3 4" key="1">
    <citation type="submission" date="2016-10" db="EMBL/GenBank/DDBJ databases">
        <authorList>
            <person name="de Groot N.N."/>
        </authorList>
    </citation>
    <scope>NUCLEOTIDE SEQUENCE [LARGE SCALE GENOMIC DNA]</scope>
    <source>
        <strain evidence="3 4">DSM 23126</strain>
    </source>
</reference>
<dbReference type="InterPro" id="IPR036390">
    <property type="entry name" value="WH_DNA-bd_sf"/>
</dbReference>
<dbReference type="EMBL" id="FNNC01000002">
    <property type="protein sequence ID" value="SDW43334.1"/>
    <property type="molecule type" value="Genomic_DNA"/>
</dbReference>
<dbReference type="STRING" id="1122204.SAMN05421781_1408"/>
<sequence>MHQLVTSKTRLRLVMKFYLTEEETYLRELVRECKESTNAIRLELRRLYDMNLITDRWVKNRRYYKINKNYYLHRQMESLIKQYLYWDELHEKLKGIEWKTIYITPDPKRSSPVEYVIEVEENSPHWGKQFYLGEGTTVTFATTSMLNHIEQVLISVGRQKEKVS</sequence>
<accession>A0A1H2TJ98</accession>
<dbReference type="InterPro" id="IPR001845">
    <property type="entry name" value="HTH_ArsR_DNA-bd_dom"/>
</dbReference>
<dbReference type="GO" id="GO:0003700">
    <property type="term" value="F:DNA-binding transcription factor activity"/>
    <property type="evidence" value="ECO:0007669"/>
    <property type="project" value="InterPro"/>
</dbReference>
<feature type="domain" description="HTH arsR-type" evidence="2">
    <location>
        <begin position="1"/>
        <end position="91"/>
    </location>
</feature>
<evidence type="ECO:0000313" key="4">
    <source>
        <dbReference type="Proteomes" id="UP000199488"/>
    </source>
</evidence>
<dbReference type="OrthoDB" id="9793352at2"/>
<dbReference type="InterPro" id="IPR011991">
    <property type="entry name" value="ArsR-like_HTH"/>
</dbReference>